<reference evidence="3" key="1">
    <citation type="submission" date="2021-06" db="EMBL/GenBank/DDBJ databases">
        <authorList>
            <person name="Hodson N. C."/>
            <person name="Mongue J. A."/>
            <person name="Jaron S. K."/>
        </authorList>
    </citation>
    <scope>NUCLEOTIDE SEQUENCE</scope>
</reference>
<feature type="compositionally biased region" description="Polar residues" evidence="1">
    <location>
        <begin position="102"/>
        <end position="112"/>
    </location>
</feature>
<evidence type="ECO:0000259" key="2">
    <source>
        <dbReference type="Pfam" id="PF23288"/>
    </source>
</evidence>
<dbReference type="EMBL" id="CAJVCH010430471">
    <property type="protein sequence ID" value="CAG7818798.1"/>
    <property type="molecule type" value="Genomic_DNA"/>
</dbReference>
<organism evidence="3 4">
    <name type="scientific">Allacma fusca</name>
    <dbReference type="NCBI Taxonomy" id="39272"/>
    <lineage>
        <taxon>Eukaryota</taxon>
        <taxon>Metazoa</taxon>
        <taxon>Ecdysozoa</taxon>
        <taxon>Arthropoda</taxon>
        <taxon>Hexapoda</taxon>
        <taxon>Collembola</taxon>
        <taxon>Symphypleona</taxon>
        <taxon>Sminthuridae</taxon>
        <taxon>Allacma</taxon>
    </lineage>
</organism>
<dbReference type="Proteomes" id="UP000708208">
    <property type="component" value="Unassembled WGS sequence"/>
</dbReference>
<sequence length="201" mass="21576">MHTDGSRTPAWDPGVSATPAREEQDYNYDSSYNPATPGYSATPYTPQTPGGYASDHSSYSPYQQSPASLSAYNQPTPSPGGFLDNPSPSGSYQPTPSPGYNPSPMTYASPMTPSAGFHPQTPGTGLDHYSSTMEWHATGIEVIIKESHPEPGLRAQIGIIRNVLANTCAVFLLQEERTVNIQPDQLKPVVPKPGERVKVIA</sequence>
<keyword evidence="4" id="KW-1185">Reference proteome</keyword>
<name>A0A8J2KKL9_9HEXA</name>
<evidence type="ECO:0000256" key="1">
    <source>
        <dbReference type="SAM" id="MobiDB-lite"/>
    </source>
</evidence>
<evidence type="ECO:0000313" key="4">
    <source>
        <dbReference type="Proteomes" id="UP000708208"/>
    </source>
</evidence>
<dbReference type="AlphaFoldDB" id="A0A8J2KKL9"/>
<protein>
    <recommendedName>
        <fullName evidence="2">Spt5 KOW domain-containing protein</fullName>
    </recommendedName>
</protein>
<accession>A0A8J2KKL9</accession>
<comment type="caution">
    <text evidence="3">The sequence shown here is derived from an EMBL/GenBank/DDBJ whole genome shotgun (WGS) entry which is preliminary data.</text>
</comment>
<dbReference type="OrthoDB" id="28901at2759"/>
<dbReference type="InterPro" id="IPR041980">
    <property type="entry name" value="KOW_Spt5_6_metazoa"/>
</dbReference>
<evidence type="ECO:0000313" key="3">
    <source>
        <dbReference type="EMBL" id="CAG7818798.1"/>
    </source>
</evidence>
<gene>
    <name evidence="3" type="ORF">AFUS01_LOCUS29278</name>
</gene>
<proteinExistence type="predicted"/>
<feature type="compositionally biased region" description="Low complexity" evidence="1">
    <location>
        <begin position="57"/>
        <end position="71"/>
    </location>
</feature>
<feature type="domain" description="Spt5 KOW" evidence="2">
    <location>
        <begin position="134"/>
        <end position="188"/>
    </location>
</feature>
<feature type="region of interest" description="Disordered" evidence="1">
    <location>
        <begin position="1"/>
        <end position="129"/>
    </location>
</feature>
<dbReference type="Pfam" id="PF23288">
    <property type="entry name" value="KOW6_SPT5"/>
    <property type="match status" value="1"/>
</dbReference>
<feature type="non-terminal residue" evidence="3">
    <location>
        <position position="1"/>
    </location>
</feature>